<keyword evidence="1" id="KW-0812">Transmembrane</keyword>
<gene>
    <name evidence="2" type="ORF">P8V03_18315</name>
</gene>
<evidence type="ECO:0000256" key="1">
    <source>
        <dbReference type="SAM" id="Phobius"/>
    </source>
</evidence>
<keyword evidence="1" id="KW-0472">Membrane</keyword>
<protein>
    <submittedName>
        <fullName evidence="2">Uncharacterized protein</fullName>
    </submittedName>
</protein>
<dbReference type="RefSeq" id="WP_318799270.1">
    <property type="nucleotide sequence ID" value="NZ_JARUJP010000041.1"/>
</dbReference>
<keyword evidence="3" id="KW-1185">Reference proteome</keyword>
<dbReference type="EMBL" id="JARUJP010000041">
    <property type="protein sequence ID" value="MDW8803095.1"/>
    <property type="molecule type" value="Genomic_DNA"/>
</dbReference>
<accession>A0ABU4JY42</accession>
<reference evidence="2 3" key="1">
    <citation type="submission" date="2023-04" db="EMBL/GenBank/DDBJ databases">
        <title>Clostridium tannerae sp. nov., isolated from the fecal material of an alpaca.</title>
        <authorList>
            <person name="Miller S."/>
            <person name="Hendry M."/>
            <person name="King J."/>
            <person name="Sankaranarayanan K."/>
            <person name="Lawson P.A."/>
        </authorList>
    </citation>
    <scope>NUCLEOTIDE SEQUENCE [LARGE SCALE GENOMIC DNA]</scope>
    <source>
        <strain evidence="2 3">A1-XYC3</strain>
    </source>
</reference>
<sequence>MKRKMDNTTIIRGIILLFIGVSVIAAGMLYNKFENAKYAFNRNCYYRLENLQSRTNEAIKKLDTVRTYKRISDSDVAELTYLNSIIRSEQWYIGLSVHDYQWKIGNLAQIYQEQSSFGIILDSYFHYLRQTYKDKDNINYDKENEKIDLVFKYYQGIQKILNGSLESVSNTGSLDKNEIINREKWVLVSSEINRFDEDFKAQYSIQLVSSESK</sequence>
<evidence type="ECO:0000313" key="3">
    <source>
        <dbReference type="Proteomes" id="UP001281656"/>
    </source>
</evidence>
<feature type="transmembrane region" description="Helical" evidence="1">
    <location>
        <begin position="9"/>
        <end position="30"/>
    </location>
</feature>
<keyword evidence="1" id="KW-1133">Transmembrane helix</keyword>
<comment type="caution">
    <text evidence="2">The sequence shown here is derived from an EMBL/GenBank/DDBJ whole genome shotgun (WGS) entry which is preliminary data.</text>
</comment>
<proteinExistence type="predicted"/>
<evidence type="ECO:0000313" key="2">
    <source>
        <dbReference type="EMBL" id="MDW8803095.1"/>
    </source>
</evidence>
<dbReference type="Proteomes" id="UP001281656">
    <property type="component" value="Unassembled WGS sequence"/>
</dbReference>
<name>A0ABU4JY42_9CLOT</name>
<organism evidence="2 3">
    <name type="scientific">Clostridium tanneri</name>
    <dbReference type="NCBI Taxonomy" id="3037988"/>
    <lineage>
        <taxon>Bacteria</taxon>
        <taxon>Bacillati</taxon>
        <taxon>Bacillota</taxon>
        <taxon>Clostridia</taxon>
        <taxon>Eubacteriales</taxon>
        <taxon>Clostridiaceae</taxon>
        <taxon>Clostridium</taxon>
    </lineage>
</organism>